<dbReference type="PROSITE" id="PS50096">
    <property type="entry name" value="IQ"/>
    <property type="match status" value="4"/>
</dbReference>
<dbReference type="InterPro" id="IPR002710">
    <property type="entry name" value="Dilute_dom"/>
</dbReference>
<dbReference type="PROSITE" id="PS51456">
    <property type="entry name" value="MYOSIN_MOTOR"/>
    <property type="match status" value="1"/>
</dbReference>
<keyword evidence="4" id="KW-0112">Calmodulin-binding</keyword>
<feature type="coiled-coil region" evidence="10">
    <location>
        <begin position="1027"/>
        <end position="1183"/>
    </location>
</feature>
<dbReference type="GO" id="GO:0030048">
    <property type="term" value="P:actin filament-based movement"/>
    <property type="evidence" value="ECO:0007669"/>
    <property type="project" value="UniProtKB-ARBA"/>
</dbReference>
<evidence type="ECO:0000259" key="13">
    <source>
        <dbReference type="PROSITE" id="PS51456"/>
    </source>
</evidence>
<evidence type="ECO:0000256" key="4">
    <source>
        <dbReference type="ARBA" id="ARBA00022860"/>
    </source>
</evidence>
<protein>
    <submittedName>
        <fullName evidence="15">AAA+ ATPase domain-containing protein</fullName>
    </submittedName>
</protein>
<gene>
    <name evidence="15" type="ORF">Ccrd_003616</name>
</gene>
<name>A0A118JVN3_CYNCS</name>
<evidence type="ECO:0000313" key="16">
    <source>
        <dbReference type="Proteomes" id="UP000243975"/>
    </source>
</evidence>
<dbReference type="Gene3D" id="1.10.10.820">
    <property type="match status" value="1"/>
</dbReference>
<feature type="region of interest" description="Disordered" evidence="11">
    <location>
        <begin position="1421"/>
        <end position="1440"/>
    </location>
</feature>
<dbReference type="Pfam" id="PF02736">
    <property type="entry name" value="Myosin_N"/>
    <property type="match status" value="1"/>
</dbReference>
<dbReference type="InterPro" id="IPR000048">
    <property type="entry name" value="IQ_motif_EF-hand-BS"/>
</dbReference>
<keyword evidence="16" id="KW-1185">Reference proteome</keyword>
<dbReference type="Proteomes" id="UP000243975">
    <property type="component" value="Unassembled WGS sequence"/>
</dbReference>
<dbReference type="SUPFAM" id="SSF52540">
    <property type="entry name" value="P-loop containing nucleoside triphosphate hydrolases"/>
    <property type="match status" value="2"/>
</dbReference>
<dbReference type="CDD" id="cd15475">
    <property type="entry name" value="MyosinXI_CBD"/>
    <property type="match status" value="1"/>
</dbReference>
<keyword evidence="6 9" id="KW-0518">Myosin</keyword>
<feature type="domain" description="Myosin N-terminal SH3-like" evidence="14">
    <location>
        <begin position="20"/>
        <end position="69"/>
    </location>
</feature>
<organism evidence="15 16">
    <name type="scientific">Cynara cardunculus var. scolymus</name>
    <name type="common">Globe artichoke</name>
    <name type="synonym">Cynara scolymus</name>
    <dbReference type="NCBI Taxonomy" id="59895"/>
    <lineage>
        <taxon>Eukaryota</taxon>
        <taxon>Viridiplantae</taxon>
        <taxon>Streptophyta</taxon>
        <taxon>Embryophyta</taxon>
        <taxon>Tracheophyta</taxon>
        <taxon>Spermatophyta</taxon>
        <taxon>Magnoliopsida</taxon>
        <taxon>eudicotyledons</taxon>
        <taxon>Gunneridae</taxon>
        <taxon>Pentapetalae</taxon>
        <taxon>asterids</taxon>
        <taxon>campanulids</taxon>
        <taxon>Asterales</taxon>
        <taxon>Asteraceae</taxon>
        <taxon>Carduoideae</taxon>
        <taxon>Cardueae</taxon>
        <taxon>Carduinae</taxon>
        <taxon>Cynara</taxon>
    </lineage>
</organism>
<dbReference type="PRINTS" id="PR00193">
    <property type="entry name" value="MYOSINHEAVY"/>
</dbReference>
<dbReference type="GO" id="GO:0005524">
    <property type="term" value="F:ATP binding"/>
    <property type="evidence" value="ECO:0007669"/>
    <property type="project" value="UniProtKB-UniRule"/>
</dbReference>
<dbReference type="Gene3D" id="1.20.120.720">
    <property type="entry name" value="Myosin VI head, motor domain, U50 subdomain"/>
    <property type="match status" value="1"/>
</dbReference>
<dbReference type="PANTHER" id="PTHR13140">
    <property type="entry name" value="MYOSIN"/>
    <property type="match status" value="1"/>
</dbReference>
<dbReference type="Pfam" id="PF01843">
    <property type="entry name" value="DIL"/>
    <property type="match status" value="1"/>
</dbReference>
<dbReference type="Pfam" id="PF00612">
    <property type="entry name" value="IQ"/>
    <property type="match status" value="3"/>
</dbReference>
<dbReference type="GO" id="GO:0007015">
    <property type="term" value="P:actin filament organization"/>
    <property type="evidence" value="ECO:0007669"/>
    <property type="project" value="InterPro"/>
</dbReference>
<dbReference type="InterPro" id="IPR037975">
    <property type="entry name" value="MyosinXI_CBD"/>
</dbReference>
<comment type="caution">
    <text evidence="15">The sequence shown here is derived from an EMBL/GenBank/DDBJ whole genome shotgun (WGS) entry which is preliminary data.</text>
</comment>
<keyword evidence="1" id="KW-0677">Repeat</keyword>
<dbReference type="STRING" id="59895.A0A118JVN3"/>
<reference evidence="15 16" key="1">
    <citation type="journal article" date="2016" name="Sci. Rep.">
        <title>The genome sequence of the outbreeding globe artichoke constructed de novo incorporating a phase-aware low-pass sequencing strategy of F1 progeny.</title>
        <authorList>
            <person name="Scaglione D."/>
            <person name="Reyes-Chin-Wo S."/>
            <person name="Acquadro A."/>
            <person name="Froenicke L."/>
            <person name="Portis E."/>
            <person name="Beitel C."/>
            <person name="Tirone M."/>
            <person name="Mauro R."/>
            <person name="Lo Monaco A."/>
            <person name="Mauromicale G."/>
            <person name="Faccioli P."/>
            <person name="Cattivelli L."/>
            <person name="Rieseberg L."/>
            <person name="Michelmore R."/>
            <person name="Lanteri S."/>
        </authorList>
    </citation>
    <scope>NUCLEOTIDE SEQUENCE [LARGE SCALE GENOMIC DNA]</scope>
    <source>
        <strain evidence="15">2C</strain>
    </source>
</reference>
<dbReference type="InterPro" id="IPR003593">
    <property type="entry name" value="AAA+_ATPase"/>
</dbReference>
<evidence type="ECO:0000313" key="15">
    <source>
        <dbReference type="EMBL" id="KVH94329.1"/>
    </source>
</evidence>
<keyword evidence="7 9" id="KW-0505">Motor protein</keyword>
<evidence type="ECO:0000256" key="6">
    <source>
        <dbReference type="ARBA" id="ARBA00023123"/>
    </source>
</evidence>
<proteinExistence type="inferred from homology"/>
<evidence type="ECO:0000256" key="2">
    <source>
        <dbReference type="ARBA" id="ARBA00022741"/>
    </source>
</evidence>
<feature type="coiled-coil region" evidence="10">
    <location>
        <begin position="902"/>
        <end position="993"/>
    </location>
</feature>
<dbReference type="Gene3D" id="1.20.58.530">
    <property type="match status" value="1"/>
</dbReference>
<feature type="binding site" evidence="9">
    <location>
        <begin position="168"/>
        <end position="175"/>
    </location>
    <ligand>
        <name>ATP</name>
        <dbReference type="ChEBI" id="CHEBI:30616"/>
    </ligand>
</feature>
<keyword evidence="8 9" id="KW-0009">Actin-binding</keyword>
<feature type="domain" description="Dilute" evidence="12">
    <location>
        <begin position="1378"/>
        <end position="1749"/>
    </location>
</feature>
<dbReference type="SMART" id="SM00015">
    <property type="entry name" value="IQ"/>
    <property type="match status" value="6"/>
</dbReference>
<comment type="similarity">
    <text evidence="9">Belongs to the TRAFAC class myosin-kinesin ATPase superfamily. Myosin family.</text>
</comment>
<dbReference type="InterPro" id="IPR036961">
    <property type="entry name" value="Kinesin_motor_dom_sf"/>
</dbReference>
<dbReference type="GO" id="GO:0051015">
    <property type="term" value="F:actin filament binding"/>
    <property type="evidence" value="ECO:0007669"/>
    <property type="project" value="TreeGrafter"/>
</dbReference>
<evidence type="ECO:0000259" key="14">
    <source>
        <dbReference type="PROSITE" id="PS51844"/>
    </source>
</evidence>
<dbReference type="Gene3D" id="6.20.240.20">
    <property type="match status" value="1"/>
</dbReference>
<evidence type="ECO:0000256" key="5">
    <source>
        <dbReference type="ARBA" id="ARBA00023054"/>
    </source>
</evidence>
<dbReference type="SMART" id="SM01132">
    <property type="entry name" value="DIL"/>
    <property type="match status" value="1"/>
</dbReference>
<evidence type="ECO:0000256" key="1">
    <source>
        <dbReference type="ARBA" id="ARBA00022737"/>
    </source>
</evidence>
<keyword evidence="2 9" id="KW-0547">Nucleotide-binding</keyword>
<dbReference type="GO" id="GO:0016020">
    <property type="term" value="C:membrane"/>
    <property type="evidence" value="ECO:0007669"/>
    <property type="project" value="TreeGrafter"/>
</dbReference>
<feature type="coiled-coil region" evidence="10">
    <location>
        <begin position="1208"/>
        <end position="1311"/>
    </location>
</feature>
<dbReference type="InterPro" id="IPR004009">
    <property type="entry name" value="SH3_Myosin"/>
</dbReference>
<keyword evidence="3 9" id="KW-0067">ATP-binding</keyword>
<dbReference type="Gene3D" id="3.40.850.10">
    <property type="entry name" value="Kinesin motor domain"/>
    <property type="match status" value="2"/>
</dbReference>
<evidence type="ECO:0000256" key="3">
    <source>
        <dbReference type="ARBA" id="ARBA00022840"/>
    </source>
</evidence>
<keyword evidence="5 10" id="KW-0175">Coiled coil</keyword>
<dbReference type="EMBL" id="LEKV01004558">
    <property type="protein sequence ID" value="KVH94329.1"/>
    <property type="molecule type" value="Genomic_DNA"/>
</dbReference>
<accession>A0A118JVN3</accession>
<feature type="coiled-coil region" evidence="10">
    <location>
        <begin position="817"/>
        <end position="851"/>
    </location>
</feature>
<evidence type="ECO:0000256" key="9">
    <source>
        <dbReference type="PROSITE-ProRule" id="PRU00782"/>
    </source>
</evidence>
<dbReference type="PROSITE" id="PS51844">
    <property type="entry name" value="SH3_LIKE"/>
    <property type="match status" value="1"/>
</dbReference>
<dbReference type="Pfam" id="PF00063">
    <property type="entry name" value="Myosin_head"/>
    <property type="match status" value="2"/>
</dbReference>
<dbReference type="GO" id="GO:0000146">
    <property type="term" value="F:microfilament motor activity"/>
    <property type="evidence" value="ECO:0007669"/>
    <property type="project" value="TreeGrafter"/>
</dbReference>
<evidence type="ECO:0000256" key="7">
    <source>
        <dbReference type="ARBA" id="ARBA00023175"/>
    </source>
</evidence>
<dbReference type="GO" id="GO:0005737">
    <property type="term" value="C:cytoplasm"/>
    <property type="evidence" value="ECO:0007669"/>
    <property type="project" value="TreeGrafter"/>
</dbReference>
<sequence>MRTVDGKLMEELEGAPTNIIVGSHVWVEDPSVAWIDGEVSEIKGEEAEIRTTNGKKVVANLSKIYSKDVEAPPGGVDDMTKLSYLHEPGVLQNLATRYQLNEIYTYTGNILIAVNPFKKLPHLYDASMMQRYKGAALGDLDPHVFAIADSAFRAMVNEGKSNSILVSGESGAGKTETTKMLMRYLAFLGGRKGSEGRTVEQQILEDIKKYKLGDPKSFRYLNQSKCYALDGVSDAHDYLATRRAMNVVGMNEKEQDAIFRVLASILHLGNIEFSKGKDVDSSVLKDDKSKFHLQMTAECDLQALEDALLKRVMVTPEEVIKRSLDPVGASVSRDGLAKTLYTRLFDWLVEKINVSIGQDPDSTYLIGVLDIYGFESFKANSFEQFCINYTNEKLQQHFNQHVFKMEQEEYSREEIDWSYIEFIDNKDVLDLIEKKPGGIIALLDEACMFPKSTHETFSQKLYQTFKSHQRFFKPKLSRTGFTIAHYAGEVQYQSEQFLDKNKDYVVPEHQDMLTASKCFFISGLFPPLPEEAPKSSSKSSKFSSIGSCFKLQLQQLMETLNSTEPHYIRCVKPNNLLKPGIFENVNIMQQLRCGGVLEAIRISCAGYPTRKDFSDFVSRFTILAPEVSRGNHSAKDACKKILEKVGLQGCQIGKTKVFLRAGQMAELDAQKAKKLSYEAKIIQRKMRTYIARRHFLALRKAAIVWQSFCRGKLASKLYKDLKKNAASLKIQTNYRRHLSRKTYSKLKLSVVLFQARLRSMVAGKKLRNKKQSKAAILLQAHWRGHRDCSYYKKLIKAAVVTQCRWKGRIARKELRRLKMAAREATALQQAKDNLEKQLEELTWHLESEKRLKIMFLQEIRIHNIVSKKGDEGDSRMLALIPSADSCRVGDGEAIQCEPTALEEAKDQEIRKLQNSLQAMQSDVDEANALLVKERESARKAIEAKDQEILELRNSLQALQSNADETNTLLVKERESAEKAIEEVKEAKDKEILKLQNSLLDMQSKFDETNALLVKERESAQKIVEETKEAKDQEIMKLQKSLQDMQNKVDETNELLLKERDSAQKAIEEAIEAKVQEILKLQNSLQAMQNKVDETNALLFKEHESAQKAIEETKEAKDKEILKLQKSLQDMQSKFDETNALLVKERESAQKIIEETKESKDQEILKLQKSLQAMQSNVDETNALLVKERESTRKAIEEASSVVKEIPVRVEDTEKIANLTTEVKNLKALSEWERQRADESEKKCTEALESSENKQLKLEETERRVRQLQESLDSSLFCSVLYQLKMKNSSYAIRLEDKLADIESQNQDLHSSSLSRDTSDSEERLKKPLDEKQEYHDLLTRCIAQRLGFSKGRPVAACIIYKCLRKWRSFEIDKTSIFDRIIQAIGRAVETHDNSDVLAYWLSNASTLLMLLHNTLKAGGSAGDLQHRRTRSGKRTQSFRGSPHAVNISIDVETTGGADSFRQLEAKYPAMLFKQQLTAYVEKTYGLIRDNLKREISPLLGLCIQAPRISKANFPKGAARALANAASHEILLAQWQGIVTKVGCLLNTLKANYVPPFLIRQVFTQIFSFINVQLFNRLQDSKLHVSMPAQVFQQWKLVQLIFLMLIYPCSLLLRRECCSYSNGEYVRSGLAMLEHWCHKATEEVPDFLSMVHEACLSFYFIFYSFSDSGEAISQYAGSAWDELKHIRQAIGFLVTHQKPKKTLHEISRDLCPILTIQQLYRISTMYWDDKHGTHSLSPEVISNMRILMTQDSTNGLSNSFLLDDDSSIPFFVDDLMRSMDVISVSDIEPPPLLRENSSFSFLVSRPN</sequence>
<dbReference type="GO" id="GO:0016459">
    <property type="term" value="C:myosin complex"/>
    <property type="evidence" value="ECO:0007669"/>
    <property type="project" value="UniProtKB-KW"/>
</dbReference>
<dbReference type="FunFam" id="1.20.5.190:FF:000001">
    <property type="entry name" value="unconventional myosin-Va"/>
    <property type="match status" value="2"/>
</dbReference>
<evidence type="ECO:0000256" key="10">
    <source>
        <dbReference type="SAM" id="Coils"/>
    </source>
</evidence>
<dbReference type="InterPro" id="IPR001609">
    <property type="entry name" value="Myosin_head_motor_dom-like"/>
</dbReference>
<evidence type="ECO:0000256" key="8">
    <source>
        <dbReference type="ARBA" id="ARBA00023203"/>
    </source>
</evidence>
<dbReference type="InterPro" id="IPR027417">
    <property type="entry name" value="P-loop_NTPase"/>
</dbReference>
<dbReference type="SMART" id="SM00382">
    <property type="entry name" value="AAA"/>
    <property type="match status" value="1"/>
</dbReference>
<feature type="region of interest" description="Actin-binding" evidence="9">
    <location>
        <begin position="553"/>
        <end position="575"/>
    </location>
</feature>
<dbReference type="OMA" id="TWDWFLL"/>
<dbReference type="SMART" id="SM00242">
    <property type="entry name" value="MYSc"/>
    <property type="match status" value="1"/>
</dbReference>
<evidence type="ECO:0000256" key="11">
    <source>
        <dbReference type="SAM" id="MobiDB-lite"/>
    </source>
</evidence>
<dbReference type="Gene3D" id="1.20.5.190">
    <property type="match status" value="3"/>
</dbReference>
<evidence type="ECO:0000259" key="12">
    <source>
        <dbReference type="PROSITE" id="PS51126"/>
    </source>
</evidence>
<dbReference type="PANTHER" id="PTHR13140:SF807">
    <property type="entry name" value="MYOSIN-9-LIKE ISOFORM X1"/>
    <property type="match status" value="1"/>
</dbReference>
<dbReference type="GO" id="GO:0005516">
    <property type="term" value="F:calmodulin binding"/>
    <property type="evidence" value="ECO:0007669"/>
    <property type="project" value="UniProtKB-KW"/>
</dbReference>
<dbReference type="Gramene" id="KVH94329">
    <property type="protein sequence ID" value="KVH94329"/>
    <property type="gene ID" value="Ccrd_003616"/>
</dbReference>
<dbReference type="PROSITE" id="PS51126">
    <property type="entry name" value="DILUTE"/>
    <property type="match status" value="1"/>
</dbReference>
<dbReference type="FunFam" id="1.20.58.530:FF:000002">
    <property type="entry name" value="Class V myosin"/>
    <property type="match status" value="1"/>
</dbReference>
<feature type="domain" description="Myosin motor" evidence="13">
    <location>
        <begin position="74"/>
        <end position="672"/>
    </location>
</feature>